<feature type="domain" description="HTH cro/C1-type" evidence="1">
    <location>
        <begin position="47"/>
        <end position="101"/>
    </location>
</feature>
<accession>A0A9D9HDQ9</accession>
<dbReference type="EMBL" id="JADIMR010000005">
    <property type="protein sequence ID" value="MBO8446193.1"/>
    <property type="molecule type" value="Genomic_DNA"/>
</dbReference>
<evidence type="ECO:0000313" key="3">
    <source>
        <dbReference type="Proteomes" id="UP000823637"/>
    </source>
</evidence>
<dbReference type="SUPFAM" id="SSF47413">
    <property type="entry name" value="lambda repressor-like DNA-binding domains"/>
    <property type="match status" value="1"/>
</dbReference>
<comment type="caution">
    <text evidence="2">The sequence shown here is derived from an EMBL/GenBank/DDBJ whole genome shotgun (WGS) entry which is preliminary data.</text>
</comment>
<dbReference type="Proteomes" id="UP000823637">
    <property type="component" value="Unassembled WGS sequence"/>
</dbReference>
<protein>
    <submittedName>
        <fullName evidence="2">Helix-turn-helix transcriptional regulator</fullName>
    </submittedName>
</protein>
<gene>
    <name evidence="2" type="ORF">IAC32_00390</name>
</gene>
<reference evidence="2" key="1">
    <citation type="submission" date="2020-10" db="EMBL/GenBank/DDBJ databases">
        <authorList>
            <person name="Gilroy R."/>
        </authorList>
    </citation>
    <scope>NUCLEOTIDE SEQUENCE</scope>
    <source>
        <strain evidence="2">D3-1215</strain>
    </source>
</reference>
<dbReference type="PROSITE" id="PS50943">
    <property type="entry name" value="HTH_CROC1"/>
    <property type="match status" value="1"/>
</dbReference>
<dbReference type="AlphaFoldDB" id="A0A9D9HDQ9"/>
<evidence type="ECO:0000313" key="2">
    <source>
        <dbReference type="EMBL" id="MBO8446193.1"/>
    </source>
</evidence>
<proteinExistence type="predicted"/>
<dbReference type="InterPro" id="IPR001387">
    <property type="entry name" value="Cro/C1-type_HTH"/>
</dbReference>
<dbReference type="Pfam" id="PF01381">
    <property type="entry name" value="HTH_3"/>
    <property type="match status" value="1"/>
</dbReference>
<evidence type="ECO:0000259" key="1">
    <source>
        <dbReference type="PROSITE" id="PS50943"/>
    </source>
</evidence>
<dbReference type="CDD" id="cd00093">
    <property type="entry name" value="HTH_XRE"/>
    <property type="match status" value="1"/>
</dbReference>
<dbReference type="GO" id="GO:0003677">
    <property type="term" value="F:DNA binding"/>
    <property type="evidence" value="ECO:0007669"/>
    <property type="project" value="InterPro"/>
</dbReference>
<dbReference type="SMART" id="SM00530">
    <property type="entry name" value="HTH_XRE"/>
    <property type="match status" value="1"/>
</dbReference>
<organism evidence="2 3">
    <name type="scientific">Candidatus Enterocola intestinipullorum</name>
    <dbReference type="NCBI Taxonomy" id="2840783"/>
    <lineage>
        <taxon>Bacteria</taxon>
        <taxon>Pseudomonadati</taxon>
        <taxon>Bacteroidota</taxon>
        <taxon>Bacteroidia</taxon>
        <taxon>Bacteroidales</taxon>
        <taxon>Candidatus Enterocola</taxon>
    </lineage>
</organism>
<sequence>MKNERSEYRDADDMKDVLWGPVGTPERDAMEAELKKEVQAYMVGEAIRENRKRLNLSQTELGDRVGVKKSQISKLEHGRGIIQLPTICKVFQALGFPSAKLDLGNGESIPLW</sequence>
<dbReference type="Gene3D" id="1.10.260.40">
    <property type="entry name" value="lambda repressor-like DNA-binding domains"/>
    <property type="match status" value="1"/>
</dbReference>
<reference evidence="2" key="2">
    <citation type="journal article" date="2021" name="PeerJ">
        <title>Extensive microbial diversity within the chicken gut microbiome revealed by metagenomics and culture.</title>
        <authorList>
            <person name="Gilroy R."/>
            <person name="Ravi A."/>
            <person name="Getino M."/>
            <person name="Pursley I."/>
            <person name="Horton D.L."/>
            <person name="Alikhan N.F."/>
            <person name="Baker D."/>
            <person name="Gharbi K."/>
            <person name="Hall N."/>
            <person name="Watson M."/>
            <person name="Adriaenssens E.M."/>
            <person name="Foster-Nyarko E."/>
            <person name="Jarju S."/>
            <person name="Secka A."/>
            <person name="Antonio M."/>
            <person name="Oren A."/>
            <person name="Chaudhuri R.R."/>
            <person name="La Ragione R."/>
            <person name="Hildebrand F."/>
            <person name="Pallen M.J."/>
        </authorList>
    </citation>
    <scope>NUCLEOTIDE SEQUENCE</scope>
    <source>
        <strain evidence="2">D3-1215</strain>
    </source>
</reference>
<dbReference type="InterPro" id="IPR010982">
    <property type="entry name" value="Lambda_DNA-bd_dom_sf"/>
</dbReference>
<name>A0A9D9HDQ9_9BACT</name>